<evidence type="ECO:0000313" key="3">
    <source>
        <dbReference type="EMBL" id="NNV56014.1"/>
    </source>
</evidence>
<evidence type="ECO:0000259" key="2">
    <source>
        <dbReference type="Pfam" id="PF01261"/>
    </source>
</evidence>
<dbReference type="GO" id="GO:0016853">
    <property type="term" value="F:isomerase activity"/>
    <property type="evidence" value="ECO:0007669"/>
    <property type="project" value="UniProtKB-KW"/>
</dbReference>
<sequence>MADNKDRRNAIKSILTGSVALGATPLLSSFKGDPQTNTTLKGNINHSVCQWTYGFLSVEELCKIVKEIGFNAIDLMGPKDWPTLQKYGIYSSMCYVGGNVSLVNGFNNPANHDQLVKDYLEVFPLMVKAGYKDVICFSGNRNGMDDETGLKNCVQGLQKIMPAAEKAGLTVHMELLNSKVDHKDYMCDKTNWGVELCKRLGSPNFKLLYDIYHMQIDEGDVIRTIKENVQYIGHYHTGGVPGRHEIDETQELYYPAIMKAIVETGYKGYVAQEFIPAAADKVASLKKAIMICDV</sequence>
<dbReference type="InterPro" id="IPR050417">
    <property type="entry name" value="Sugar_Epim/Isomerase"/>
</dbReference>
<proteinExistence type="predicted"/>
<comment type="caution">
    <text evidence="3">The sequence shown here is derived from an EMBL/GenBank/DDBJ whole genome shotgun (WGS) entry which is preliminary data.</text>
</comment>
<dbReference type="EMBL" id="WHPF01000007">
    <property type="protein sequence ID" value="NNV56014.1"/>
    <property type="molecule type" value="Genomic_DNA"/>
</dbReference>
<dbReference type="InterPro" id="IPR036237">
    <property type="entry name" value="Xyl_isomerase-like_sf"/>
</dbReference>
<dbReference type="Pfam" id="PF01261">
    <property type="entry name" value="AP_endonuc_2"/>
    <property type="match status" value="1"/>
</dbReference>
<dbReference type="RefSeq" id="WP_171607955.1">
    <property type="nucleotide sequence ID" value="NZ_WHPF01000007.1"/>
</dbReference>
<dbReference type="AlphaFoldDB" id="A0A8J8JUW5"/>
<keyword evidence="1" id="KW-0413">Isomerase</keyword>
<keyword evidence="4" id="KW-1185">Reference proteome</keyword>
<evidence type="ECO:0000256" key="1">
    <source>
        <dbReference type="ARBA" id="ARBA00023235"/>
    </source>
</evidence>
<dbReference type="InterPro" id="IPR013022">
    <property type="entry name" value="Xyl_isomerase-like_TIM-brl"/>
</dbReference>
<name>A0A8J8JUW5_9BACT</name>
<evidence type="ECO:0000313" key="4">
    <source>
        <dbReference type="Proteomes" id="UP000598971"/>
    </source>
</evidence>
<dbReference type="PANTHER" id="PTHR43489:SF3">
    <property type="entry name" value="XYLOSE ISOMERASE DOMAIN PROTEIN TIM BARREL"/>
    <property type="match status" value="1"/>
</dbReference>
<organism evidence="3 4">
    <name type="scientific">Limnovirga soli</name>
    <dbReference type="NCBI Taxonomy" id="2656915"/>
    <lineage>
        <taxon>Bacteria</taxon>
        <taxon>Pseudomonadati</taxon>
        <taxon>Bacteroidota</taxon>
        <taxon>Chitinophagia</taxon>
        <taxon>Chitinophagales</taxon>
        <taxon>Chitinophagaceae</taxon>
        <taxon>Limnovirga</taxon>
    </lineage>
</organism>
<accession>A0A8J8JUW5</accession>
<dbReference type="PANTHER" id="PTHR43489">
    <property type="entry name" value="ISOMERASE"/>
    <property type="match status" value="1"/>
</dbReference>
<protein>
    <submittedName>
        <fullName evidence="3">TIM barrel protein</fullName>
    </submittedName>
</protein>
<dbReference type="SUPFAM" id="SSF51658">
    <property type="entry name" value="Xylose isomerase-like"/>
    <property type="match status" value="1"/>
</dbReference>
<dbReference type="Proteomes" id="UP000598971">
    <property type="component" value="Unassembled WGS sequence"/>
</dbReference>
<reference evidence="3" key="1">
    <citation type="submission" date="2019-10" db="EMBL/GenBank/DDBJ databases">
        <title>Draft genome sequence of Panacibacter sp. KCS-6.</title>
        <authorList>
            <person name="Yim K.J."/>
        </authorList>
    </citation>
    <scope>NUCLEOTIDE SEQUENCE</scope>
    <source>
        <strain evidence="3">KCS-6</strain>
    </source>
</reference>
<feature type="domain" description="Xylose isomerase-like TIM barrel" evidence="2">
    <location>
        <begin position="84"/>
        <end position="275"/>
    </location>
</feature>
<gene>
    <name evidence="3" type="ORF">GD597_11130</name>
</gene>
<dbReference type="Gene3D" id="3.20.20.150">
    <property type="entry name" value="Divalent-metal-dependent TIM barrel enzymes"/>
    <property type="match status" value="1"/>
</dbReference>